<evidence type="ECO:0000256" key="1">
    <source>
        <dbReference type="ARBA" id="ARBA00005568"/>
    </source>
</evidence>
<dbReference type="SUPFAM" id="SSF51621">
    <property type="entry name" value="Phosphoenolpyruvate/pyruvate domain"/>
    <property type="match status" value="1"/>
</dbReference>
<feature type="domain" description="HpcH/HpaI aldolase/citrate lyase" evidence="4">
    <location>
        <begin position="21"/>
        <end position="245"/>
    </location>
</feature>
<dbReference type="Proteomes" id="UP001556631">
    <property type="component" value="Unassembled WGS sequence"/>
</dbReference>
<evidence type="ECO:0000256" key="3">
    <source>
        <dbReference type="ARBA" id="ARBA00023239"/>
    </source>
</evidence>
<reference evidence="5 6" key="1">
    <citation type="submission" date="2024-07" db="EMBL/GenBank/DDBJ databases">
        <authorList>
            <person name="Lee S."/>
            <person name="Kang M."/>
        </authorList>
    </citation>
    <scope>NUCLEOTIDE SEQUENCE [LARGE SCALE GENOMIC DNA]</scope>
    <source>
        <strain evidence="5 6">DS6</strain>
    </source>
</reference>
<comment type="similarity">
    <text evidence="1">Belongs to the HpcH/HpaI aldolase family.</text>
</comment>
<dbReference type="InterPro" id="IPR005000">
    <property type="entry name" value="Aldolase/citrate-lyase_domain"/>
</dbReference>
<evidence type="ECO:0000313" key="6">
    <source>
        <dbReference type="Proteomes" id="UP001556631"/>
    </source>
</evidence>
<name>A0ABV3T127_9ACTN</name>
<protein>
    <submittedName>
        <fullName evidence="5">HpcH/HpaI aldolase/citrate lyase family protein</fullName>
    </submittedName>
</protein>
<accession>A0ABV3T127</accession>
<dbReference type="InterPro" id="IPR040442">
    <property type="entry name" value="Pyrv_kinase-like_dom_sf"/>
</dbReference>
<dbReference type="Pfam" id="PF03328">
    <property type="entry name" value="HpcH_HpaI"/>
    <property type="match status" value="1"/>
</dbReference>
<evidence type="ECO:0000256" key="2">
    <source>
        <dbReference type="ARBA" id="ARBA00022723"/>
    </source>
</evidence>
<keyword evidence="6" id="KW-1185">Reference proteome</keyword>
<organism evidence="5 6">
    <name type="scientific">Nocardioides eburneus</name>
    <dbReference type="NCBI Taxonomy" id="3231482"/>
    <lineage>
        <taxon>Bacteria</taxon>
        <taxon>Bacillati</taxon>
        <taxon>Actinomycetota</taxon>
        <taxon>Actinomycetes</taxon>
        <taxon>Propionibacteriales</taxon>
        <taxon>Nocardioidaceae</taxon>
        <taxon>Nocardioides</taxon>
    </lineage>
</organism>
<dbReference type="PANTHER" id="PTHR30502">
    <property type="entry name" value="2-KETO-3-DEOXY-L-RHAMNONATE ALDOLASE"/>
    <property type="match status" value="1"/>
</dbReference>
<dbReference type="RefSeq" id="WP_367994346.1">
    <property type="nucleotide sequence ID" value="NZ_JBFPJR010000019.1"/>
</dbReference>
<dbReference type="PANTHER" id="PTHR30502:SF0">
    <property type="entry name" value="PHOSPHOENOLPYRUVATE CARBOXYLASE FAMILY PROTEIN"/>
    <property type="match status" value="1"/>
</dbReference>
<dbReference type="EMBL" id="JBFPJR010000019">
    <property type="protein sequence ID" value="MEX0428374.1"/>
    <property type="molecule type" value="Genomic_DNA"/>
</dbReference>
<dbReference type="GO" id="GO:0016829">
    <property type="term" value="F:lyase activity"/>
    <property type="evidence" value="ECO:0007669"/>
    <property type="project" value="UniProtKB-KW"/>
</dbReference>
<dbReference type="InterPro" id="IPR050251">
    <property type="entry name" value="HpcH-HpaI_aldolase"/>
</dbReference>
<gene>
    <name evidence="5" type="ORF">AB3X52_12150</name>
</gene>
<evidence type="ECO:0000313" key="5">
    <source>
        <dbReference type="EMBL" id="MEX0428374.1"/>
    </source>
</evidence>
<keyword evidence="3 5" id="KW-0456">Lyase</keyword>
<keyword evidence="2" id="KW-0479">Metal-binding</keyword>
<proteinExistence type="inferred from homology"/>
<sequence>MSLRVDPTFRDVLATATRPLVGMWVCSGSPLVAEICAGSGLDWVLIDAEHSPNGLESLLAQLQAVRGYPITPLVRPPAADPVTIKQFLDLGAQNLLVPMVDTAAQARDVVRAVTYPPAGVRGVGSALARASRWNRIEGYLARAAETLSVLVQIESAEAVANVDAIAAVAGVDGLFIGPSDLAASLGVLGQQDHPDVVDAVLHCLSAARRAGRKVGVNAFDPTLAERYLDAGADFVLVGADVQLLARGTEQLAATFIPEETA</sequence>
<dbReference type="Gene3D" id="3.20.20.60">
    <property type="entry name" value="Phosphoenolpyruvate-binding domains"/>
    <property type="match status" value="1"/>
</dbReference>
<dbReference type="InterPro" id="IPR015813">
    <property type="entry name" value="Pyrv/PenolPyrv_kinase-like_dom"/>
</dbReference>
<comment type="caution">
    <text evidence="5">The sequence shown here is derived from an EMBL/GenBank/DDBJ whole genome shotgun (WGS) entry which is preliminary data.</text>
</comment>
<evidence type="ECO:0000259" key="4">
    <source>
        <dbReference type="Pfam" id="PF03328"/>
    </source>
</evidence>